<accession>U4LAQ6</accession>
<gene>
    <name evidence="3" type="ORF">PCON_06833</name>
</gene>
<name>U4LAQ6_PYROM</name>
<proteinExistence type="predicted"/>
<reference evidence="3 4" key="1">
    <citation type="journal article" date="2013" name="PLoS Genet.">
        <title>The genome and development-dependent transcriptomes of Pyronema confluens: a window into fungal evolution.</title>
        <authorList>
            <person name="Traeger S."/>
            <person name="Altegoer F."/>
            <person name="Freitag M."/>
            <person name="Gabaldon T."/>
            <person name="Kempken F."/>
            <person name="Kumar A."/>
            <person name="Marcet-Houben M."/>
            <person name="Poggeler S."/>
            <person name="Stajich J.E."/>
            <person name="Nowrousian M."/>
        </authorList>
    </citation>
    <scope>NUCLEOTIDE SEQUENCE [LARGE SCALE GENOMIC DNA]</scope>
    <source>
        <strain evidence="4">CBS 100304</strain>
        <tissue evidence="3">Vegetative mycelium</tissue>
    </source>
</reference>
<feature type="compositionally biased region" description="Low complexity" evidence="2">
    <location>
        <begin position="443"/>
        <end position="454"/>
    </location>
</feature>
<feature type="region of interest" description="Disordered" evidence="2">
    <location>
        <begin position="296"/>
        <end position="338"/>
    </location>
</feature>
<dbReference type="EMBL" id="HF935345">
    <property type="protein sequence ID" value="CCX07244.1"/>
    <property type="molecule type" value="Genomic_DNA"/>
</dbReference>
<dbReference type="Proteomes" id="UP000018144">
    <property type="component" value="Unassembled WGS sequence"/>
</dbReference>
<keyword evidence="4" id="KW-1185">Reference proteome</keyword>
<dbReference type="AlphaFoldDB" id="U4LAQ6"/>
<feature type="coiled-coil region" evidence="1">
    <location>
        <begin position="78"/>
        <end position="273"/>
    </location>
</feature>
<dbReference type="SUPFAM" id="SSF54928">
    <property type="entry name" value="RNA-binding domain, RBD"/>
    <property type="match status" value="1"/>
</dbReference>
<feature type="compositionally biased region" description="Low complexity" evidence="2">
    <location>
        <begin position="681"/>
        <end position="696"/>
    </location>
</feature>
<dbReference type="Gene3D" id="1.20.5.1700">
    <property type="match status" value="1"/>
</dbReference>
<feature type="compositionally biased region" description="Acidic residues" evidence="2">
    <location>
        <begin position="697"/>
        <end position="706"/>
    </location>
</feature>
<feature type="region of interest" description="Disordered" evidence="2">
    <location>
        <begin position="1"/>
        <end position="47"/>
    </location>
</feature>
<evidence type="ECO:0000256" key="1">
    <source>
        <dbReference type="SAM" id="Coils"/>
    </source>
</evidence>
<dbReference type="OrthoDB" id="5341413at2759"/>
<feature type="compositionally biased region" description="Polar residues" evidence="2">
    <location>
        <begin position="296"/>
        <end position="311"/>
    </location>
</feature>
<evidence type="ECO:0008006" key="5">
    <source>
        <dbReference type="Google" id="ProtNLM"/>
    </source>
</evidence>
<feature type="compositionally biased region" description="Polar residues" evidence="2">
    <location>
        <begin position="318"/>
        <end position="328"/>
    </location>
</feature>
<dbReference type="InterPro" id="IPR035979">
    <property type="entry name" value="RBD_domain_sf"/>
</dbReference>
<evidence type="ECO:0000313" key="4">
    <source>
        <dbReference type="Proteomes" id="UP000018144"/>
    </source>
</evidence>
<feature type="compositionally biased region" description="Basic and acidic residues" evidence="2">
    <location>
        <begin position="709"/>
        <end position="727"/>
    </location>
</feature>
<feature type="region of interest" description="Disordered" evidence="2">
    <location>
        <begin position="418"/>
        <end position="462"/>
    </location>
</feature>
<organism evidence="3 4">
    <name type="scientific">Pyronema omphalodes (strain CBS 100304)</name>
    <name type="common">Pyronema confluens</name>
    <dbReference type="NCBI Taxonomy" id="1076935"/>
    <lineage>
        <taxon>Eukaryota</taxon>
        <taxon>Fungi</taxon>
        <taxon>Dikarya</taxon>
        <taxon>Ascomycota</taxon>
        <taxon>Pezizomycotina</taxon>
        <taxon>Pezizomycetes</taxon>
        <taxon>Pezizales</taxon>
        <taxon>Pyronemataceae</taxon>
        <taxon>Pyronema</taxon>
    </lineage>
</organism>
<keyword evidence="1" id="KW-0175">Coiled coil</keyword>
<feature type="compositionally biased region" description="Polar residues" evidence="2">
    <location>
        <begin position="1"/>
        <end position="14"/>
    </location>
</feature>
<feature type="region of interest" description="Disordered" evidence="2">
    <location>
        <begin position="681"/>
        <end position="736"/>
    </location>
</feature>
<evidence type="ECO:0000313" key="3">
    <source>
        <dbReference type="EMBL" id="CCX07244.1"/>
    </source>
</evidence>
<evidence type="ECO:0000256" key="2">
    <source>
        <dbReference type="SAM" id="MobiDB-lite"/>
    </source>
</evidence>
<dbReference type="GO" id="GO:0003676">
    <property type="term" value="F:nucleic acid binding"/>
    <property type="evidence" value="ECO:0007669"/>
    <property type="project" value="InterPro"/>
</dbReference>
<protein>
    <recommendedName>
        <fullName evidence="5">RRM domain-containing protein</fullName>
    </recommendedName>
</protein>
<sequence>MATPSPSKSANSGSRKLAQVPGNLTPLPKSLTAQLSRSRAPSGSESVISRAGDNMLRRRVMELECEVRQIKSHHQIDKEVMNDKIRMLEEQIAEYEGMIEEQEAALAQDPTESEAYKIMSSSLEGKIRELLVSNKEANNKIHELEALIGRGKAAELKNAELVKEKKDLESQITKIKDFHRQDMNRASEEVKAVKGRLTETRDECEALRGQVEQLQAAVSKLEKTLSEAKNSNTNLVQDIEALRNEAFNHNKQLDDAKTELQKSQAEVARVMEHNKTLLGRMQDAIRKQMFELAPENNQNAILTKSRGNIGSPNPVMAENNTKPQTTAVSEPEHHDDDEVQQQDVNDHYQSDADSEDSEDAVSEWDFDTSTKIENDAEKPSNLNSLVELNSDVPQHTEDFVEEQLRQIMQGARDNVLAADVSPDTTRRPSSAASESGVLDELESVSAHSSVSKSAPMPPWNDEWNIGELPERFEEIREITFNNIPDDVDNFAAVFKQLSTGMIEQVALVKGCLHIVFIDPVAAREQYIELYHRGLYIPKSGAPPQTSATSVVNRETGMDSLADNRVFLPQPFEYTPYSRPPSAALQKAVKEGLTRVLLMHGMIPGLKVRKVASDIIRGVPGIPNHAGFVFEHIQIKEEQELVVIRFTSMFHCARVYNGLHSHCPQYKDFRLEYGKDPCDQAPACEPSSAAEPAQENAEQQDEAEDSEATQPEHRQKSPKVKQEHRSKTPEIQSPKPIRVMAPFAPDSTDYVERNAVAAPDDIKKDMQEEEVKELLVELAKRGKVPERILREQGILPPAVPLWDVNPPTESKQRWNPNDIPAFKGTFIGNKKTMVARPTPETIPVGTPIPMEDYTIRTVCISGLPERMNYATLMPFIRGGAIDCVRLNVLQRNAFVLFLRAKDAMAYRDYLLVNEVTINGHRIRVLAPNAIRLNSIRIYNPFQVFHGGLSRCLFVKGITRDISPAVLKIDLSRMNPTMSLEYECVIVGEGCARIRCTSIAVAEFIHHNLHRHSKYAGAITRYELDPCTGNVFTIGHDN</sequence>
<feature type="compositionally biased region" description="Polar residues" evidence="2">
    <location>
        <begin position="31"/>
        <end position="47"/>
    </location>
</feature>